<dbReference type="GO" id="GO:0004029">
    <property type="term" value="F:aldehyde dehydrogenase (NAD+) activity"/>
    <property type="evidence" value="ECO:0007669"/>
    <property type="project" value="UniProtKB-EC"/>
</dbReference>
<dbReference type="FunFam" id="3.40.605.10:FF:000026">
    <property type="entry name" value="Aldehyde dehydrogenase, putative"/>
    <property type="match status" value="1"/>
</dbReference>
<sequence>MMIKFEDGTEIGNKSFVDGESVASGSLDSVRVFDPSTNNVVGEYYEASAEIVDAAVDAATRAFKAEEWRSAHISKRSRVLNAIANRIESDADRIALIESIDTGKPLLAARKEVIGAANVYRYYAGAIDKFYGETLPLSGNLLSMTLHDPVGVAALIVPWNFPFLAIAWKLAPAIAAGCTTVLKPSPLTVCSALYLVDIIKDIDVPDGVINVVLGGQAVGEALTSNKKVSKISFTGSTAVGSAITRNTADRLPHLTLELGGKSPSIIFADTEIGAVAHVTARASFGNTGQSCSARTRILVQESIFDEFEDAFVNATKSIKIGSPRVAGTEIGPLISPEHMVRVQGFFDRAKASGARHVFGGEKPEGLAQGNYMVPAIFTSVGRGDELFREEVFGPIAVLVPFSDEAQAIEIANDSSYGLNSSVWTTNASRAIRVAKSLECGSVSVNGQPSMSENGVYMPFGGYKQSGIGRELAMHGIEAFTHTKSIYLSLES</sequence>
<dbReference type="Gene3D" id="3.40.309.10">
    <property type="entry name" value="Aldehyde Dehydrogenase, Chain A, domain 2"/>
    <property type="match status" value="1"/>
</dbReference>
<keyword evidence="2 7" id="KW-0560">Oxidoreductase</keyword>
<evidence type="ECO:0000256" key="4">
    <source>
        <dbReference type="ARBA" id="ARBA00024226"/>
    </source>
</evidence>
<protein>
    <recommendedName>
        <fullName evidence="4">aldehyde dehydrogenase (NAD(+))</fullName>
        <ecNumber evidence="4">1.2.1.3</ecNumber>
    </recommendedName>
</protein>
<dbReference type="PANTHER" id="PTHR42804">
    <property type="entry name" value="ALDEHYDE DEHYDROGENASE"/>
    <property type="match status" value="1"/>
</dbReference>
<dbReference type="InterPro" id="IPR016162">
    <property type="entry name" value="Ald_DH_N"/>
</dbReference>
<dbReference type="InterPro" id="IPR016160">
    <property type="entry name" value="Ald_DH_CS_CYS"/>
</dbReference>
<dbReference type="Gene3D" id="3.40.605.10">
    <property type="entry name" value="Aldehyde Dehydrogenase, Chain A, domain 1"/>
    <property type="match status" value="1"/>
</dbReference>
<dbReference type="PROSITE" id="PS00070">
    <property type="entry name" value="ALDEHYDE_DEHYDR_CYS"/>
    <property type="match status" value="1"/>
</dbReference>
<dbReference type="SUPFAM" id="SSF53720">
    <property type="entry name" value="ALDH-like"/>
    <property type="match status" value="1"/>
</dbReference>
<evidence type="ECO:0000256" key="6">
    <source>
        <dbReference type="PROSITE-ProRule" id="PRU10007"/>
    </source>
</evidence>
<dbReference type="InterPro" id="IPR016161">
    <property type="entry name" value="Ald_DH/histidinol_DH"/>
</dbReference>
<dbReference type="FunFam" id="3.40.605.10:FF:000007">
    <property type="entry name" value="NAD/NADP-dependent betaine aldehyde dehydrogenase"/>
    <property type="match status" value="1"/>
</dbReference>
<dbReference type="FunFam" id="3.40.309.10:FF:000012">
    <property type="entry name" value="Betaine aldehyde dehydrogenase"/>
    <property type="match status" value="1"/>
</dbReference>
<comment type="catalytic activity">
    <reaction evidence="5">
        <text>an aldehyde + NAD(+) + H2O = a carboxylate + NADH + 2 H(+)</text>
        <dbReference type="Rhea" id="RHEA:16185"/>
        <dbReference type="ChEBI" id="CHEBI:15377"/>
        <dbReference type="ChEBI" id="CHEBI:15378"/>
        <dbReference type="ChEBI" id="CHEBI:17478"/>
        <dbReference type="ChEBI" id="CHEBI:29067"/>
        <dbReference type="ChEBI" id="CHEBI:57540"/>
        <dbReference type="ChEBI" id="CHEBI:57945"/>
        <dbReference type="EC" id="1.2.1.3"/>
    </reaction>
</comment>
<evidence type="ECO:0000256" key="2">
    <source>
        <dbReference type="ARBA" id="ARBA00023002"/>
    </source>
</evidence>
<gene>
    <name evidence="9" type="ORF">GQE98_12825</name>
</gene>
<dbReference type="InterPro" id="IPR016163">
    <property type="entry name" value="Ald_DH_C"/>
</dbReference>
<accession>A0A6L8WBM6</accession>
<keyword evidence="10" id="KW-1185">Reference proteome</keyword>
<evidence type="ECO:0000259" key="8">
    <source>
        <dbReference type="Pfam" id="PF00171"/>
    </source>
</evidence>
<evidence type="ECO:0000313" key="10">
    <source>
        <dbReference type="Proteomes" id="UP000476030"/>
    </source>
</evidence>
<evidence type="ECO:0000256" key="5">
    <source>
        <dbReference type="ARBA" id="ARBA00049194"/>
    </source>
</evidence>
<dbReference type="Pfam" id="PF00171">
    <property type="entry name" value="Aldedh"/>
    <property type="match status" value="1"/>
</dbReference>
<name>A0A6L8WBM6_9PROT</name>
<dbReference type="PANTHER" id="PTHR42804:SF1">
    <property type="entry name" value="ALDEHYDE DEHYDROGENASE-RELATED"/>
    <property type="match status" value="1"/>
</dbReference>
<dbReference type="EC" id="1.2.1.3" evidence="4"/>
<evidence type="ECO:0000313" key="9">
    <source>
        <dbReference type="EMBL" id="MZR31517.1"/>
    </source>
</evidence>
<feature type="domain" description="Aldehyde dehydrogenase" evidence="8">
    <location>
        <begin position="26"/>
        <end position="485"/>
    </location>
</feature>
<dbReference type="RefSeq" id="WP_161316017.1">
    <property type="nucleotide sequence ID" value="NZ_WTUW01000002.1"/>
</dbReference>
<dbReference type="InterPro" id="IPR029510">
    <property type="entry name" value="Ald_DH_CS_GLU"/>
</dbReference>
<dbReference type="Proteomes" id="UP000476030">
    <property type="component" value="Unassembled WGS sequence"/>
</dbReference>
<organism evidence="9 10">
    <name type="scientific">Sneathiella litorea</name>
    <dbReference type="NCBI Taxonomy" id="2606216"/>
    <lineage>
        <taxon>Bacteria</taxon>
        <taxon>Pseudomonadati</taxon>
        <taxon>Pseudomonadota</taxon>
        <taxon>Alphaproteobacteria</taxon>
        <taxon>Sneathiellales</taxon>
        <taxon>Sneathiellaceae</taxon>
        <taxon>Sneathiella</taxon>
    </lineage>
</organism>
<evidence type="ECO:0000256" key="7">
    <source>
        <dbReference type="RuleBase" id="RU003345"/>
    </source>
</evidence>
<comment type="similarity">
    <text evidence="1 7">Belongs to the aldehyde dehydrogenase family.</text>
</comment>
<dbReference type="AlphaFoldDB" id="A0A6L8WBM6"/>
<evidence type="ECO:0000256" key="3">
    <source>
        <dbReference type="ARBA" id="ARBA00023097"/>
    </source>
</evidence>
<comment type="caution">
    <text evidence="9">The sequence shown here is derived from an EMBL/GenBank/DDBJ whole genome shotgun (WGS) entry which is preliminary data.</text>
</comment>
<keyword evidence="3" id="KW-0558">Oxidation</keyword>
<dbReference type="PROSITE" id="PS00687">
    <property type="entry name" value="ALDEHYDE_DEHYDR_GLU"/>
    <property type="match status" value="1"/>
</dbReference>
<dbReference type="EMBL" id="WTUW01000002">
    <property type="protein sequence ID" value="MZR31517.1"/>
    <property type="molecule type" value="Genomic_DNA"/>
</dbReference>
<feature type="active site" evidence="6">
    <location>
        <position position="257"/>
    </location>
</feature>
<reference evidence="9 10" key="1">
    <citation type="submission" date="2019-12" db="EMBL/GenBank/DDBJ databases">
        <title>Snethiella sp. nov. sp. isolated from sea sand.</title>
        <authorList>
            <person name="Kim J."/>
            <person name="Jeong S.E."/>
            <person name="Jung H.S."/>
            <person name="Jeon C.O."/>
        </authorList>
    </citation>
    <scope>NUCLEOTIDE SEQUENCE [LARGE SCALE GENOMIC DNA]</scope>
    <source>
        <strain evidence="9 10">DP05</strain>
    </source>
</reference>
<proteinExistence type="inferred from homology"/>
<dbReference type="InterPro" id="IPR015590">
    <property type="entry name" value="Aldehyde_DH_dom"/>
</dbReference>
<evidence type="ECO:0000256" key="1">
    <source>
        <dbReference type="ARBA" id="ARBA00009986"/>
    </source>
</evidence>